<dbReference type="InterPro" id="IPR036852">
    <property type="entry name" value="Peptidase_S8/S53_dom_sf"/>
</dbReference>
<dbReference type="InterPro" id="IPR000209">
    <property type="entry name" value="Peptidase_S8/S53_dom"/>
</dbReference>
<dbReference type="InterPro" id="IPR023827">
    <property type="entry name" value="Peptidase_S8_Asp-AS"/>
</dbReference>
<keyword evidence="3 5" id="KW-0378">Hydrolase</keyword>
<feature type="active site" description="Charge relay system" evidence="5">
    <location>
        <position position="189"/>
    </location>
</feature>
<evidence type="ECO:0000313" key="8">
    <source>
        <dbReference type="Proteomes" id="UP000523821"/>
    </source>
</evidence>
<sequence length="446" mass="45544">MAEPASSRVFEVAPLLADGRSLFDPGADPVAEGLAPFRASEAALAAARDALAAAGLTVVATNAHTLSVLAPEGWAADRALLRDTDRPDLFRLPGAPAVAGLAAVPPTGRSTDPLPPSTPYFCLRAPVDMLTALDGTRASITGHDGRGIRIAVIDSGCDRAHPYFRARRSAITVVCGPDEDNPEIDAIGHGTMICATIVSIAPLAELTVIKTSDALSLAAFKTAAAMRPRPHVIQNTWGHITTAPAMTPYEKAVFAAITDAAEAGIVPVFAAGNQKIIFPPQVPAAFAAGGAYVDAADLYRASDYASGYASALFPGRIVPDFCGLVGPAPNGVYIMLPTAPGSAIDRAFAEYPYPRGDGGLPDDGWVVISGTSSASAQVSGLAALLLQARPGLEPAALRALIAATARRIDVGVSAQGHPSGPPYPNRATGWGLLDIGAALAAAGSPD</sequence>
<feature type="active site" description="Charge relay system" evidence="5">
    <location>
        <position position="154"/>
    </location>
</feature>
<dbReference type="PANTHER" id="PTHR43806:SF11">
    <property type="entry name" value="CEREVISIN-RELATED"/>
    <property type="match status" value="1"/>
</dbReference>
<evidence type="ECO:0000256" key="1">
    <source>
        <dbReference type="ARBA" id="ARBA00011073"/>
    </source>
</evidence>
<accession>A0A7W9FLY5</accession>
<dbReference type="GO" id="GO:0004252">
    <property type="term" value="F:serine-type endopeptidase activity"/>
    <property type="evidence" value="ECO:0007669"/>
    <property type="project" value="UniProtKB-UniRule"/>
</dbReference>
<dbReference type="PANTHER" id="PTHR43806">
    <property type="entry name" value="PEPTIDASE S8"/>
    <property type="match status" value="1"/>
</dbReference>
<dbReference type="PROSITE" id="PS00136">
    <property type="entry name" value="SUBTILASE_ASP"/>
    <property type="match status" value="1"/>
</dbReference>
<dbReference type="AlphaFoldDB" id="A0A7W9FLY5"/>
<keyword evidence="8" id="KW-1185">Reference proteome</keyword>
<dbReference type="SUPFAM" id="SSF52743">
    <property type="entry name" value="Subtilisin-like"/>
    <property type="match status" value="1"/>
</dbReference>
<comment type="caution">
    <text evidence="7">The sequence shown here is derived from an EMBL/GenBank/DDBJ whole genome shotgun (WGS) entry which is preliminary data.</text>
</comment>
<dbReference type="InterPro" id="IPR015500">
    <property type="entry name" value="Peptidase_S8_subtilisin-rel"/>
</dbReference>
<evidence type="ECO:0000259" key="6">
    <source>
        <dbReference type="Pfam" id="PF00082"/>
    </source>
</evidence>
<dbReference type="PROSITE" id="PS51892">
    <property type="entry name" value="SUBTILASE"/>
    <property type="match status" value="1"/>
</dbReference>
<dbReference type="Proteomes" id="UP000523821">
    <property type="component" value="Unassembled WGS sequence"/>
</dbReference>
<dbReference type="InterPro" id="IPR050131">
    <property type="entry name" value="Peptidase_S8_subtilisin-like"/>
</dbReference>
<reference evidence="7 8" key="1">
    <citation type="submission" date="2020-08" db="EMBL/GenBank/DDBJ databases">
        <title>Genomic Encyclopedia of Type Strains, Phase IV (KMG-IV): sequencing the most valuable type-strain genomes for metagenomic binning, comparative biology and taxonomic classification.</title>
        <authorList>
            <person name="Goeker M."/>
        </authorList>
    </citation>
    <scope>NUCLEOTIDE SEQUENCE [LARGE SCALE GENOMIC DNA]</scope>
    <source>
        <strain evidence="7 8">DSM 16268</strain>
    </source>
</reference>
<evidence type="ECO:0000256" key="5">
    <source>
        <dbReference type="PROSITE-ProRule" id="PRU01240"/>
    </source>
</evidence>
<proteinExistence type="inferred from homology"/>
<evidence type="ECO:0000256" key="2">
    <source>
        <dbReference type="ARBA" id="ARBA00022670"/>
    </source>
</evidence>
<dbReference type="PRINTS" id="PR00723">
    <property type="entry name" value="SUBTILISIN"/>
</dbReference>
<keyword evidence="4 5" id="KW-0720">Serine protease</keyword>
<dbReference type="Pfam" id="PF00082">
    <property type="entry name" value="Peptidase_S8"/>
    <property type="match status" value="1"/>
</dbReference>
<keyword evidence="2 5" id="KW-0645">Protease</keyword>
<feature type="active site" description="Charge relay system" evidence="5">
    <location>
        <position position="372"/>
    </location>
</feature>
<evidence type="ECO:0000313" key="7">
    <source>
        <dbReference type="EMBL" id="MBB5753124.1"/>
    </source>
</evidence>
<evidence type="ECO:0000256" key="3">
    <source>
        <dbReference type="ARBA" id="ARBA00022801"/>
    </source>
</evidence>
<dbReference type="EMBL" id="JACHOO010000004">
    <property type="protein sequence ID" value="MBB5753124.1"/>
    <property type="molecule type" value="Genomic_DNA"/>
</dbReference>
<comment type="similarity">
    <text evidence="1 5">Belongs to the peptidase S8 family.</text>
</comment>
<dbReference type="RefSeq" id="WP_183855646.1">
    <property type="nucleotide sequence ID" value="NZ_JACHOO010000004.1"/>
</dbReference>
<dbReference type="Gene3D" id="3.40.50.200">
    <property type="entry name" value="Peptidase S8/S53 domain"/>
    <property type="match status" value="1"/>
</dbReference>
<evidence type="ECO:0000256" key="4">
    <source>
        <dbReference type="ARBA" id="ARBA00022825"/>
    </source>
</evidence>
<gene>
    <name evidence="7" type="ORF">GGQ63_002190</name>
</gene>
<organism evidence="7 8">
    <name type="scientific">Prosthecomicrobium pneumaticum</name>
    <dbReference type="NCBI Taxonomy" id="81895"/>
    <lineage>
        <taxon>Bacteria</taxon>
        <taxon>Pseudomonadati</taxon>
        <taxon>Pseudomonadota</taxon>
        <taxon>Alphaproteobacteria</taxon>
        <taxon>Hyphomicrobiales</taxon>
        <taxon>Kaistiaceae</taxon>
        <taxon>Prosthecomicrobium</taxon>
    </lineage>
</organism>
<feature type="domain" description="Peptidase S8/S53" evidence="6">
    <location>
        <begin position="145"/>
        <end position="431"/>
    </location>
</feature>
<protein>
    <submittedName>
        <fullName evidence="7">Subtilisin family serine protease</fullName>
    </submittedName>
</protein>
<name>A0A7W9FLY5_9HYPH</name>
<dbReference type="GO" id="GO:0006508">
    <property type="term" value="P:proteolysis"/>
    <property type="evidence" value="ECO:0007669"/>
    <property type="project" value="UniProtKB-KW"/>
</dbReference>